<evidence type="ECO:0000313" key="4">
    <source>
        <dbReference type="Proteomes" id="UP000221918"/>
    </source>
</evidence>
<evidence type="ECO:0000313" key="2">
    <source>
        <dbReference type="EMBL" id="MDR4325968.1"/>
    </source>
</evidence>
<dbReference type="EMBL" id="VLYX01000006">
    <property type="protein sequence ID" value="MDR4325968.1"/>
    <property type="molecule type" value="Genomic_DNA"/>
</dbReference>
<dbReference type="AlphaFoldDB" id="A0AAJ1Z074"/>
<keyword evidence="1" id="KW-0812">Transmembrane</keyword>
<organism evidence="2 5">
    <name type="scientific">Bacillus pseudomycoides</name>
    <dbReference type="NCBI Taxonomy" id="64104"/>
    <lineage>
        <taxon>Bacteria</taxon>
        <taxon>Bacillati</taxon>
        <taxon>Bacillota</taxon>
        <taxon>Bacilli</taxon>
        <taxon>Bacillales</taxon>
        <taxon>Bacillaceae</taxon>
        <taxon>Bacillus</taxon>
        <taxon>Bacillus cereus group</taxon>
    </lineage>
</organism>
<sequence length="63" mass="6919">MNWSIFKDTKLALGFSAAILLHVLGVVFAVASYGTWVVFVMAGIIVTFFSIQRADGLYKSSME</sequence>
<gene>
    <name evidence="3" type="ORF">COF81_18345</name>
    <name evidence="2" type="ORF">FOS08_08415</name>
</gene>
<dbReference type="RefSeq" id="WP_003200471.1">
    <property type="nucleotide sequence ID" value="NZ_CM000743.1"/>
</dbReference>
<protein>
    <submittedName>
        <fullName evidence="2">Damage-inducible protein DinB</fullName>
    </submittedName>
</protein>
<keyword evidence="1" id="KW-0472">Membrane</keyword>
<evidence type="ECO:0000256" key="1">
    <source>
        <dbReference type="SAM" id="Phobius"/>
    </source>
</evidence>
<dbReference type="EMBL" id="NUTL01000079">
    <property type="protein sequence ID" value="PHE93157.1"/>
    <property type="molecule type" value="Genomic_DNA"/>
</dbReference>
<dbReference type="Proteomes" id="UP000221918">
    <property type="component" value="Unassembled WGS sequence"/>
</dbReference>
<evidence type="ECO:0000313" key="3">
    <source>
        <dbReference type="EMBL" id="PHE93157.1"/>
    </source>
</evidence>
<comment type="caution">
    <text evidence="2">The sequence shown here is derived from an EMBL/GenBank/DDBJ whole genome shotgun (WGS) entry which is preliminary data.</text>
</comment>
<name>A0AAJ1Z074_9BACI</name>
<accession>A0AAJ1Z074</accession>
<proteinExistence type="predicted"/>
<feature type="transmembrane region" description="Helical" evidence="1">
    <location>
        <begin position="12"/>
        <end position="30"/>
    </location>
</feature>
<dbReference type="Proteomes" id="UP001248134">
    <property type="component" value="Unassembled WGS sequence"/>
</dbReference>
<reference evidence="3 4" key="1">
    <citation type="submission" date="2017-09" db="EMBL/GenBank/DDBJ databases">
        <title>Large-scale bioinformatics analysis of Bacillus genomes uncovers conserved roles of natural products in bacterial physiology.</title>
        <authorList>
            <consortium name="Agbiome Team Llc"/>
            <person name="Bleich R.M."/>
            <person name="Grubbs K.J."/>
            <person name="Santa Maria K.C."/>
            <person name="Allen S.E."/>
            <person name="Farag S."/>
            <person name="Shank E.A."/>
            <person name="Bowers A."/>
        </authorList>
    </citation>
    <scope>NUCLEOTIDE SEQUENCE [LARGE SCALE GENOMIC DNA]</scope>
    <source>
        <strain evidence="3 4">AFS037265</strain>
    </source>
</reference>
<feature type="transmembrane region" description="Helical" evidence="1">
    <location>
        <begin position="36"/>
        <end position="54"/>
    </location>
</feature>
<keyword evidence="1" id="KW-1133">Transmembrane helix</keyword>
<reference evidence="2" key="2">
    <citation type="submission" date="2019-07" db="EMBL/GenBank/DDBJ databases">
        <title>Phylogenomic Reclassification of ATCC Bacillus Strains and Various Taxa within the Genus Bacillus.</title>
        <authorList>
            <person name="Riojas M.A."/>
            <person name="Frank A.M."/>
            <person name="Fenn S.L."/>
            <person name="King S.P."/>
            <person name="Brower S.M."/>
            <person name="Hazbon M.H."/>
        </authorList>
    </citation>
    <scope>NUCLEOTIDE SEQUENCE</scope>
    <source>
        <strain evidence="2">NR-12239</strain>
    </source>
</reference>
<evidence type="ECO:0000313" key="5">
    <source>
        <dbReference type="Proteomes" id="UP001248134"/>
    </source>
</evidence>